<proteinExistence type="predicted"/>
<feature type="region of interest" description="Disordered" evidence="1">
    <location>
        <begin position="1"/>
        <end position="45"/>
    </location>
</feature>
<evidence type="ECO:0000256" key="1">
    <source>
        <dbReference type="SAM" id="MobiDB-lite"/>
    </source>
</evidence>
<dbReference type="Proteomes" id="UP000187283">
    <property type="component" value="Unassembled WGS sequence"/>
</dbReference>
<dbReference type="OrthoDB" id="6730379at2759"/>
<organism evidence="2 3">
    <name type="scientific">Smittium culicis</name>
    <dbReference type="NCBI Taxonomy" id="133412"/>
    <lineage>
        <taxon>Eukaryota</taxon>
        <taxon>Fungi</taxon>
        <taxon>Fungi incertae sedis</taxon>
        <taxon>Zoopagomycota</taxon>
        <taxon>Kickxellomycotina</taxon>
        <taxon>Harpellomycetes</taxon>
        <taxon>Harpellales</taxon>
        <taxon>Legeriomycetaceae</taxon>
        <taxon>Smittium</taxon>
    </lineage>
</organism>
<gene>
    <name evidence="2" type="ORF">AYI70_g3007</name>
</gene>
<accession>A0A1R1Y5K5</accession>
<sequence>MYLSKAKVSNGDNNGAVVYDLDPVQDPQQPSKEPAKTPNNPPDNNYLPKIDARILPLAIVLHVCVYLDESDFGLMQLSGLTKLLGFSEADLAKAASIFSVFYASFEGKLN</sequence>
<comment type="caution">
    <text evidence="2">The sequence shown here is derived from an EMBL/GenBank/DDBJ whole genome shotgun (WGS) entry which is preliminary data.</text>
</comment>
<evidence type="ECO:0000313" key="2">
    <source>
        <dbReference type="EMBL" id="OMJ22242.1"/>
    </source>
</evidence>
<dbReference type="AlphaFoldDB" id="A0A1R1Y5K5"/>
<name>A0A1R1Y5K5_9FUNG</name>
<protein>
    <submittedName>
        <fullName evidence="2">Uncharacterized protein</fullName>
    </submittedName>
</protein>
<evidence type="ECO:0000313" key="3">
    <source>
        <dbReference type="Proteomes" id="UP000187283"/>
    </source>
</evidence>
<dbReference type="EMBL" id="LSSN01000810">
    <property type="protein sequence ID" value="OMJ22242.1"/>
    <property type="molecule type" value="Genomic_DNA"/>
</dbReference>
<keyword evidence="3" id="KW-1185">Reference proteome</keyword>
<reference evidence="2 3" key="1">
    <citation type="submission" date="2017-01" db="EMBL/GenBank/DDBJ databases">
        <authorList>
            <person name="Mah S.A."/>
            <person name="Swanson W.J."/>
            <person name="Moy G.W."/>
            <person name="Vacquier V.D."/>
        </authorList>
    </citation>
    <scope>NUCLEOTIDE SEQUENCE [LARGE SCALE GENOMIC DNA]</scope>
    <source>
        <strain evidence="2 3">GSMNP</strain>
    </source>
</reference>